<dbReference type="PATRIC" id="fig|1309411.5.peg.885"/>
<protein>
    <submittedName>
        <fullName evidence="1">Uncharacterized protein</fullName>
    </submittedName>
</protein>
<evidence type="ECO:0000313" key="1">
    <source>
        <dbReference type="EMBL" id="AKH16397.1"/>
    </source>
</evidence>
<dbReference type="KEGG" id="dch:SY84_04280"/>
<organism evidence="1 2">
    <name type="scientific">Deinococcus soli</name>
    <name type="common">ex Cha et al. 2016</name>
    <dbReference type="NCBI Taxonomy" id="1309411"/>
    <lineage>
        <taxon>Bacteria</taxon>
        <taxon>Thermotogati</taxon>
        <taxon>Deinococcota</taxon>
        <taxon>Deinococci</taxon>
        <taxon>Deinococcales</taxon>
        <taxon>Deinococcaceae</taxon>
        <taxon>Deinococcus</taxon>
    </lineage>
</organism>
<proteinExistence type="predicted"/>
<name>A0A0F7JL91_9DEIO</name>
<sequence length="125" mass="13244">MQRTGLVLACVLLAVTIGVGLRMARDGRMALPPAVTLPPDAPLPEPKAVTRACVAHARWNLAKLYGAEGPSNRFVSVTPVTAQIWKVRGELLGLKNGRVTLYLYECLNGPGGPGVNIHPRPSGTP</sequence>
<dbReference type="EMBL" id="CP011389">
    <property type="protein sequence ID" value="AKH16397.1"/>
    <property type="molecule type" value="Genomic_DNA"/>
</dbReference>
<evidence type="ECO:0000313" key="2">
    <source>
        <dbReference type="Proteomes" id="UP000034024"/>
    </source>
</evidence>
<keyword evidence="2" id="KW-1185">Reference proteome</keyword>
<dbReference type="Proteomes" id="UP000034024">
    <property type="component" value="Chromosome"/>
</dbReference>
<gene>
    <name evidence="1" type="ORF">SY84_04280</name>
</gene>
<accession>A0A0F7JL91</accession>
<dbReference type="AlphaFoldDB" id="A0A0F7JL91"/>
<reference evidence="1 2" key="1">
    <citation type="submission" date="2015-01" db="EMBL/GenBank/DDBJ databases">
        <title>Deinococcus soli/N5/whole genome sequencing.</title>
        <authorList>
            <person name="Kim M.K."/>
            <person name="Srinivasan S."/>
            <person name="Lee J.-J."/>
        </authorList>
    </citation>
    <scope>NUCLEOTIDE SEQUENCE [LARGE SCALE GENOMIC DNA]</scope>
    <source>
        <strain evidence="1 2">N5</strain>
    </source>
</reference>